<dbReference type="Proteomes" id="UP000887579">
    <property type="component" value="Unplaced"/>
</dbReference>
<reference evidence="2" key="1">
    <citation type="submission" date="2022-11" db="UniProtKB">
        <authorList>
            <consortium name="WormBaseParasite"/>
        </authorList>
    </citation>
    <scope>IDENTIFICATION</scope>
</reference>
<sequence length="195" mass="22222">MLLRSDIPHAYLAHKTKPGYPKRGWFQRDMALKFIREHADEITSGNRGVVYFADDDNSYDTRLFNDYIRKVKKAGVWAVGLVGGAPVETPNVKDGKVIGWHVTWNKERKFAIDMAGFAISLDLIKTTEGHFGTECKMGAGAPETCFLDSLKLELKDLEPFGFTQDKKRELLVWHTQSVAVKYDKRKIDMHGFIIE</sequence>
<evidence type="ECO:0000313" key="2">
    <source>
        <dbReference type="WBParaSite" id="ES5_v2.g15907.t1"/>
    </source>
</evidence>
<accession>A0AC34FFB5</accession>
<proteinExistence type="predicted"/>
<name>A0AC34FFB5_9BILA</name>
<dbReference type="WBParaSite" id="ES5_v2.g15907.t1">
    <property type="protein sequence ID" value="ES5_v2.g15907.t1"/>
    <property type="gene ID" value="ES5_v2.g15907"/>
</dbReference>
<organism evidence="1 2">
    <name type="scientific">Panagrolaimus sp. ES5</name>
    <dbReference type="NCBI Taxonomy" id="591445"/>
    <lineage>
        <taxon>Eukaryota</taxon>
        <taxon>Metazoa</taxon>
        <taxon>Ecdysozoa</taxon>
        <taxon>Nematoda</taxon>
        <taxon>Chromadorea</taxon>
        <taxon>Rhabditida</taxon>
        <taxon>Tylenchina</taxon>
        <taxon>Panagrolaimomorpha</taxon>
        <taxon>Panagrolaimoidea</taxon>
        <taxon>Panagrolaimidae</taxon>
        <taxon>Panagrolaimus</taxon>
    </lineage>
</organism>
<protein>
    <submittedName>
        <fullName evidence="2">Galactosylgalactosylxylosylprotein 3-beta-glucuronosyltransferase</fullName>
    </submittedName>
</protein>
<evidence type="ECO:0000313" key="1">
    <source>
        <dbReference type="Proteomes" id="UP000887579"/>
    </source>
</evidence>